<comment type="caution">
    <text evidence="2">The sequence shown here is derived from an EMBL/GenBank/DDBJ whole genome shotgun (WGS) entry which is preliminary data.</text>
</comment>
<dbReference type="EMBL" id="BDDD01003738">
    <property type="protein sequence ID" value="GAV85952.1"/>
    <property type="molecule type" value="Genomic_DNA"/>
</dbReference>
<dbReference type="Proteomes" id="UP000187406">
    <property type="component" value="Unassembled WGS sequence"/>
</dbReference>
<dbReference type="Pfam" id="PF14111">
    <property type="entry name" value="DUF4283"/>
    <property type="match status" value="1"/>
</dbReference>
<gene>
    <name evidence="2" type="ORF">CFOL_v3_29386</name>
</gene>
<evidence type="ECO:0000313" key="3">
    <source>
        <dbReference type="Proteomes" id="UP000187406"/>
    </source>
</evidence>
<name>A0A1Q3D0J4_CEPFO</name>
<reference evidence="3" key="1">
    <citation type="submission" date="2016-04" db="EMBL/GenBank/DDBJ databases">
        <title>Cephalotus genome sequencing.</title>
        <authorList>
            <person name="Fukushima K."/>
            <person name="Hasebe M."/>
            <person name="Fang X."/>
        </authorList>
    </citation>
    <scope>NUCLEOTIDE SEQUENCE [LARGE SCALE GENOMIC DNA]</scope>
    <source>
        <strain evidence="3">cv. St1</strain>
    </source>
</reference>
<organism evidence="2 3">
    <name type="scientific">Cephalotus follicularis</name>
    <name type="common">Albany pitcher plant</name>
    <dbReference type="NCBI Taxonomy" id="3775"/>
    <lineage>
        <taxon>Eukaryota</taxon>
        <taxon>Viridiplantae</taxon>
        <taxon>Streptophyta</taxon>
        <taxon>Embryophyta</taxon>
        <taxon>Tracheophyta</taxon>
        <taxon>Spermatophyta</taxon>
        <taxon>Magnoliopsida</taxon>
        <taxon>eudicotyledons</taxon>
        <taxon>Gunneridae</taxon>
        <taxon>Pentapetalae</taxon>
        <taxon>rosids</taxon>
        <taxon>fabids</taxon>
        <taxon>Oxalidales</taxon>
        <taxon>Cephalotaceae</taxon>
        <taxon>Cephalotus</taxon>
    </lineage>
</organism>
<evidence type="ECO:0000313" key="2">
    <source>
        <dbReference type="EMBL" id="GAV85952.1"/>
    </source>
</evidence>
<protein>
    <submittedName>
        <fullName evidence="2">DUF4283 domain-containing protein</fullName>
    </submittedName>
</protein>
<evidence type="ECO:0000259" key="1">
    <source>
        <dbReference type="Pfam" id="PF14111"/>
    </source>
</evidence>
<dbReference type="PANTHER" id="PTHR33233:SF14">
    <property type="entry name" value="ENDONUCLEASE_EXONUCLEASE_PHOSPHATASE"/>
    <property type="match status" value="1"/>
</dbReference>
<accession>A0A1Q3D0J4</accession>
<dbReference type="InParanoid" id="A0A1Q3D0J4"/>
<proteinExistence type="predicted"/>
<dbReference type="AlphaFoldDB" id="A0A1Q3D0J4"/>
<dbReference type="OrthoDB" id="1751344at2759"/>
<sequence length="237" mass="26314">MIPFGGEKVGLATGVSPALKGFVAGGVGQLDGSKQWSQLFQQNRRENLKLSYIKSVVVDGESVAVVPEEVLDAGVKDWGFALFGICVGKKVPFKALLSVLSRKWVKVGTFSINTAKNSIYVFKCASKEVRDCILDNGPWDVWVAHLALRLWERDTLPRQCSFSKVPVWVKLVNIPLELWTPCGLSHLASVLGKPMHMDAATGNREIINFARVCVEMEAVSKFQGTSELEELMEEWWM</sequence>
<keyword evidence="3" id="KW-1185">Reference proteome</keyword>
<feature type="domain" description="DUF4283" evidence="1">
    <location>
        <begin position="76"/>
        <end position="154"/>
    </location>
</feature>
<dbReference type="PANTHER" id="PTHR33233">
    <property type="entry name" value="ENDONUCLEASE/EXONUCLEASE/PHOSPHATASE"/>
    <property type="match status" value="1"/>
</dbReference>
<dbReference type="InterPro" id="IPR025558">
    <property type="entry name" value="DUF4283"/>
</dbReference>